<dbReference type="SUPFAM" id="SSF103473">
    <property type="entry name" value="MFS general substrate transporter"/>
    <property type="match status" value="1"/>
</dbReference>
<dbReference type="InterPro" id="IPR018456">
    <property type="entry name" value="PTR2_symporter_CS"/>
</dbReference>
<dbReference type="GO" id="GO:0006857">
    <property type="term" value="P:oligopeptide transport"/>
    <property type="evidence" value="ECO:0007669"/>
    <property type="project" value="InterPro"/>
</dbReference>
<protein>
    <submittedName>
        <fullName evidence="8">NRT1/ PTR FAMILY 8.3</fullName>
    </submittedName>
</protein>
<name>A0A7J6XAP8_THATH</name>
<comment type="similarity">
    <text evidence="2 6">Belongs to the major facilitator superfamily. Proton-dependent oligopeptide transporter (POT/PTR) (TC 2.A.17) family.</text>
</comment>
<sequence>MGSQEEVRLLLEDGFVENGSTEYAGDGSVDINGKPVLKNNTGNWKACPFILGTECCERLAYYGISTNLVTYLTNKLHEGNANAARNVTTWQGTCYLTPLIGAVLADAYWGRYWTIAVFSTIYLIGMGTLTLSAAVPALRPPPCVDSICPSASFSQYAIFIVGLYMIALGTGGIKPCVSSFGADQFDDTDSKERVRKGSFFNWFYFSINIGALISSSFLVWVQDNLGWGLGFGIPTVFMALAIGSLFSGTPLYRFQKPGGSPLTRMCQVLSASFSKWNVEVPLDSSLLYEVPDGISAIAGSRKLEHSDELKCLDKAAVVSDNEVKTGDFSNPWRLCTVTQVEELKILIRMFPIWATGIVFSAVYAQMSTMFVEQGMTMDAKIGSFTIPPASLSTFDVVSVIVWVPLYDSILVPIARKFTGKERGFSELQRMGIGLFISILAMAAAAVVEIRRLQIARDLDLVHEHASVPMTILWQIPQYFLVGAAEIFTFIGQLEFFYDQSPDAMRSLCSALSLLTTALGNYLSSLILTIVTIMTTKGGKPGWIPNNLNEGRLDNYFWLLAGLSFLNMLVYVLCAAKYKSKRAS</sequence>
<proteinExistence type="inferred from homology"/>
<dbReference type="Gene3D" id="1.20.1250.20">
    <property type="entry name" value="MFS general substrate transporter like domains"/>
    <property type="match status" value="1"/>
</dbReference>
<dbReference type="Proteomes" id="UP000554482">
    <property type="component" value="Unassembled WGS sequence"/>
</dbReference>
<evidence type="ECO:0000256" key="1">
    <source>
        <dbReference type="ARBA" id="ARBA00004141"/>
    </source>
</evidence>
<gene>
    <name evidence="8" type="ORF">FRX31_003873</name>
</gene>
<evidence type="ECO:0000256" key="7">
    <source>
        <dbReference type="SAM" id="Phobius"/>
    </source>
</evidence>
<dbReference type="OrthoDB" id="8904098at2759"/>
<feature type="transmembrane region" description="Helical" evidence="7">
    <location>
        <begin position="153"/>
        <end position="173"/>
    </location>
</feature>
<feature type="transmembrane region" description="Helical" evidence="7">
    <location>
        <begin position="227"/>
        <end position="246"/>
    </location>
</feature>
<organism evidence="8 9">
    <name type="scientific">Thalictrum thalictroides</name>
    <name type="common">Rue-anemone</name>
    <name type="synonym">Anemone thalictroides</name>
    <dbReference type="NCBI Taxonomy" id="46969"/>
    <lineage>
        <taxon>Eukaryota</taxon>
        <taxon>Viridiplantae</taxon>
        <taxon>Streptophyta</taxon>
        <taxon>Embryophyta</taxon>
        <taxon>Tracheophyta</taxon>
        <taxon>Spermatophyta</taxon>
        <taxon>Magnoliopsida</taxon>
        <taxon>Ranunculales</taxon>
        <taxon>Ranunculaceae</taxon>
        <taxon>Thalictroideae</taxon>
        <taxon>Thalictrum</taxon>
    </lineage>
</organism>
<keyword evidence="3 6" id="KW-0812">Transmembrane</keyword>
<feature type="transmembrane region" description="Helical" evidence="7">
    <location>
        <begin position="199"/>
        <end position="221"/>
    </location>
</feature>
<dbReference type="InterPro" id="IPR000109">
    <property type="entry name" value="POT_fam"/>
</dbReference>
<comment type="caution">
    <text evidence="8">The sequence shown here is derived from an EMBL/GenBank/DDBJ whole genome shotgun (WGS) entry which is preliminary data.</text>
</comment>
<feature type="transmembrane region" description="Helical" evidence="7">
    <location>
        <begin position="509"/>
        <end position="535"/>
    </location>
</feature>
<keyword evidence="9" id="KW-1185">Reference proteome</keyword>
<evidence type="ECO:0000313" key="8">
    <source>
        <dbReference type="EMBL" id="KAF5206543.1"/>
    </source>
</evidence>
<evidence type="ECO:0000256" key="6">
    <source>
        <dbReference type="RuleBase" id="RU003755"/>
    </source>
</evidence>
<evidence type="ECO:0000256" key="5">
    <source>
        <dbReference type="ARBA" id="ARBA00023136"/>
    </source>
</evidence>
<feature type="transmembrane region" description="Helical" evidence="7">
    <location>
        <begin position="112"/>
        <end position="133"/>
    </location>
</feature>
<feature type="transmembrane region" description="Helical" evidence="7">
    <location>
        <begin position="386"/>
        <end position="406"/>
    </location>
</feature>
<feature type="transmembrane region" description="Helical" evidence="7">
    <location>
        <begin position="427"/>
        <end position="447"/>
    </location>
</feature>
<dbReference type="PROSITE" id="PS01023">
    <property type="entry name" value="PTR2_2"/>
    <property type="match status" value="1"/>
</dbReference>
<evidence type="ECO:0000256" key="2">
    <source>
        <dbReference type="ARBA" id="ARBA00005982"/>
    </source>
</evidence>
<evidence type="ECO:0000256" key="3">
    <source>
        <dbReference type="ARBA" id="ARBA00022692"/>
    </source>
</evidence>
<dbReference type="GO" id="GO:0016020">
    <property type="term" value="C:membrane"/>
    <property type="evidence" value="ECO:0007669"/>
    <property type="project" value="UniProtKB-SubCell"/>
</dbReference>
<dbReference type="InterPro" id="IPR036259">
    <property type="entry name" value="MFS_trans_sf"/>
</dbReference>
<dbReference type="GO" id="GO:0022857">
    <property type="term" value="F:transmembrane transporter activity"/>
    <property type="evidence" value="ECO:0007669"/>
    <property type="project" value="InterPro"/>
</dbReference>
<dbReference type="EMBL" id="JABWDY010002574">
    <property type="protein sequence ID" value="KAF5206543.1"/>
    <property type="molecule type" value="Genomic_DNA"/>
</dbReference>
<dbReference type="PANTHER" id="PTHR11654">
    <property type="entry name" value="OLIGOPEPTIDE TRANSPORTER-RELATED"/>
    <property type="match status" value="1"/>
</dbReference>
<feature type="transmembrane region" description="Helical" evidence="7">
    <location>
        <begin position="555"/>
        <end position="575"/>
    </location>
</feature>
<keyword evidence="5 7" id="KW-0472">Membrane</keyword>
<keyword evidence="4 7" id="KW-1133">Transmembrane helix</keyword>
<feature type="transmembrane region" description="Helical" evidence="7">
    <location>
        <begin position="345"/>
        <end position="366"/>
    </location>
</feature>
<keyword evidence="6" id="KW-0813">Transport</keyword>
<comment type="subcellular location">
    <subcellularLocation>
        <location evidence="1 6">Membrane</location>
        <topology evidence="1 6">Multi-pass membrane protein</topology>
    </subcellularLocation>
</comment>
<reference evidence="8 9" key="1">
    <citation type="submission" date="2020-06" db="EMBL/GenBank/DDBJ databases">
        <title>Transcriptomic and genomic resources for Thalictrum thalictroides and T. hernandezii: Facilitating candidate gene discovery in an emerging model plant lineage.</title>
        <authorList>
            <person name="Arias T."/>
            <person name="Riano-Pachon D.M."/>
            <person name="Di Stilio V.S."/>
        </authorList>
    </citation>
    <scope>NUCLEOTIDE SEQUENCE [LARGE SCALE GENOMIC DNA]</scope>
    <source>
        <strain evidence="9">cv. WT478/WT964</strain>
        <tissue evidence="8">Leaves</tissue>
    </source>
</reference>
<dbReference type="AlphaFoldDB" id="A0A7J6XAP8"/>
<dbReference type="Pfam" id="PF00854">
    <property type="entry name" value="PTR2"/>
    <property type="match status" value="1"/>
</dbReference>
<accession>A0A7J6XAP8</accession>
<evidence type="ECO:0000313" key="9">
    <source>
        <dbReference type="Proteomes" id="UP000554482"/>
    </source>
</evidence>
<feature type="transmembrane region" description="Helical" evidence="7">
    <location>
        <begin position="478"/>
        <end position="497"/>
    </location>
</feature>
<dbReference type="PROSITE" id="PS01022">
    <property type="entry name" value="PTR2_1"/>
    <property type="match status" value="1"/>
</dbReference>
<evidence type="ECO:0000256" key="4">
    <source>
        <dbReference type="ARBA" id="ARBA00022989"/>
    </source>
</evidence>